<proteinExistence type="predicted"/>
<sequence>MTLPLMDVTEHVENESDIESIFLEILENESITTLYQPIFSLKTGEVLGYEALSRGPENTPLYSPLKLIETAHELGKIWELEMLFRQKALERAKMLKKNQLLFINVDPDIMKSTEFKSGLTKEYLAQNGLSENSIVFEITERTSINDYESFQGILENYRIQGYQIAIDDVGAGYSGLKTINEVRPHFIKIDMDLIRNIDKDAFKQSLIKAFVDTSITTNIKVIAEGIESKEELKTLILLGVHAAQGFYLKQPARSLSNADDDLIKRIKDYNQIANNMNAYSSEYHYISTLVSESDQTTYESMTHCVTIKSFLENTGKQSVCICDNNIPKGIVMKHDLDAAMSGKYGYAVFSNRPISKIMYEHALVVDYFTPINVVAKKAMERSDDRLFDDVIVIKGNQYFGLVTMKKIMEYALMYEKNNAKEHNPLSGLPGNPIINRVLTDLVAYKSSSLILYVDINEFKIYNDVYGFEKGDVMIRYLADMLKELVKERFPYSNFLGHVGGDDFVLVVNGEMDTYVNLCKTIISRFERDKALFFKEEHLEIGKIHSEDRFGVFRELPLTSLSVSGIYGDLSVYSTSEKLSEQLAKIKKNVKKKGASNYMILPC</sequence>
<dbReference type="SMART" id="SM00267">
    <property type="entry name" value="GGDEF"/>
    <property type="match status" value="1"/>
</dbReference>
<gene>
    <name evidence="3" type="ORF">ISU02_11400</name>
</gene>
<comment type="caution">
    <text evidence="3">The sequence shown here is derived from an EMBL/GenBank/DDBJ whole genome shotgun (WGS) entry which is preliminary data.</text>
</comment>
<dbReference type="SUPFAM" id="SSF54631">
    <property type="entry name" value="CBS-domain pair"/>
    <property type="match status" value="1"/>
</dbReference>
<dbReference type="InterPro" id="IPR050706">
    <property type="entry name" value="Cyclic-di-GMP_PDE-like"/>
</dbReference>
<dbReference type="Pfam" id="PF00563">
    <property type="entry name" value="EAL"/>
    <property type="match status" value="1"/>
</dbReference>
<dbReference type="SMART" id="SM00052">
    <property type="entry name" value="EAL"/>
    <property type="match status" value="1"/>
</dbReference>
<organism evidence="3 4">
    <name type="scientific">Fusibacter ferrireducens</name>
    <dbReference type="NCBI Taxonomy" id="2785058"/>
    <lineage>
        <taxon>Bacteria</taxon>
        <taxon>Bacillati</taxon>
        <taxon>Bacillota</taxon>
        <taxon>Clostridia</taxon>
        <taxon>Eubacteriales</taxon>
        <taxon>Eubacteriales Family XII. Incertae Sedis</taxon>
        <taxon>Fusibacter</taxon>
    </lineage>
</organism>
<dbReference type="InterPro" id="IPR035919">
    <property type="entry name" value="EAL_sf"/>
</dbReference>
<evidence type="ECO:0000259" key="2">
    <source>
        <dbReference type="PROSITE" id="PS50887"/>
    </source>
</evidence>
<dbReference type="InterPro" id="IPR001633">
    <property type="entry name" value="EAL_dom"/>
</dbReference>
<dbReference type="InterPro" id="IPR029787">
    <property type="entry name" value="Nucleotide_cyclase"/>
</dbReference>
<dbReference type="NCBIfam" id="TIGR00254">
    <property type="entry name" value="GGDEF"/>
    <property type="match status" value="1"/>
</dbReference>
<dbReference type="InterPro" id="IPR046342">
    <property type="entry name" value="CBS_dom_sf"/>
</dbReference>
<evidence type="ECO:0000313" key="4">
    <source>
        <dbReference type="Proteomes" id="UP000614200"/>
    </source>
</evidence>
<reference evidence="3 4" key="1">
    <citation type="submission" date="2020-11" db="EMBL/GenBank/DDBJ databases">
        <title>Fusibacter basophilias sp. nov.</title>
        <authorList>
            <person name="Qiu D."/>
        </authorList>
    </citation>
    <scope>NUCLEOTIDE SEQUENCE [LARGE SCALE GENOMIC DNA]</scope>
    <source>
        <strain evidence="3 4">Q10-2</strain>
    </source>
</reference>
<feature type="domain" description="GGDEF" evidence="2">
    <location>
        <begin position="446"/>
        <end position="602"/>
    </location>
</feature>
<dbReference type="SUPFAM" id="SSF141868">
    <property type="entry name" value="EAL domain-like"/>
    <property type="match status" value="1"/>
</dbReference>
<dbReference type="Proteomes" id="UP000614200">
    <property type="component" value="Unassembled WGS sequence"/>
</dbReference>
<dbReference type="SUPFAM" id="SSF55073">
    <property type="entry name" value="Nucleotide cyclase"/>
    <property type="match status" value="1"/>
</dbReference>
<dbReference type="RefSeq" id="WP_194701972.1">
    <property type="nucleotide sequence ID" value="NZ_JADKNH010000006.1"/>
</dbReference>
<dbReference type="InterPro" id="IPR000160">
    <property type="entry name" value="GGDEF_dom"/>
</dbReference>
<dbReference type="PANTHER" id="PTHR33121:SF76">
    <property type="entry name" value="SIGNALING PROTEIN"/>
    <property type="match status" value="1"/>
</dbReference>
<name>A0ABR9ZTE4_9FIRM</name>
<dbReference type="PANTHER" id="PTHR33121">
    <property type="entry name" value="CYCLIC DI-GMP PHOSPHODIESTERASE PDEF"/>
    <property type="match status" value="1"/>
</dbReference>
<dbReference type="Gene3D" id="3.20.20.450">
    <property type="entry name" value="EAL domain"/>
    <property type="match status" value="1"/>
</dbReference>
<dbReference type="Pfam" id="PF00990">
    <property type="entry name" value="GGDEF"/>
    <property type="match status" value="1"/>
</dbReference>
<protein>
    <submittedName>
        <fullName evidence="3">GGDEF domain-containing protein</fullName>
    </submittedName>
</protein>
<keyword evidence="4" id="KW-1185">Reference proteome</keyword>
<feature type="domain" description="EAL" evidence="1">
    <location>
        <begin position="15"/>
        <end position="265"/>
    </location>
</feature>
<dbReference type="EMBL" id="JADKNH010000006">
    <property type="protein sequence ID" value="MBF4693734.1"/>
    <property type="molecule type" value="Genomic_DNA"/>
</dbReference>
<evidence type="ECO:0000259" key="1">
    <source>
        <dbReference type="PROSITE" id="PS50883"/>
    </source>
</evidence>
<dbReference type="PROSITE" id="PS50883">
    <property type="entry name" value="EAL"/>
    <property type="match status" value="1"/>
</dbReference>
<accession>A0ABR9ZTE4</accession>
<dbReference type="PROSITE" id="PS50887">
    <property type="entry name" value="GGDEF"/>
    <property type="match status" value="1"/>
</dbReference>
<dbReference type="Gene3D" id="3.30.70.270">
    <property type="match status" value="1"/>
</dbReference>
<evidence type="ECO:0000313" key="3">
    <source>
        <dbReference type="EMBL" id="MBF4693734.1"/>
    </source>
</evidence>
<dbReference type="CDD" id="cd01948">
    <property type="entry name" value="EAL"/>
    <property type="match status" value="1"/>
</dbReference>
<dbReference type="InterPro" id="IPR043128">
    <property type="entry name" value="Rev_trsase/Diguanyl_cyclase"/>
</dbReference>